<dbReference type="CDD" id="cd06261">
    <property type="entry name" value="TM_PBP2"/>
    <property type="match status" value="1"/>
</dbReference>
<evidence type="ECO:0000256" key="4">
    <source>
        <dbReference type="ARBA" id="ARBA00022692"/>
    </source>
</evidence>
<dbReference type="NCBIfam" id="NF045476">
    <property type="entry name" value="Opp4C"/>
    <property type="match status" value="1"/>
</dbReference>
<feature type="transmembrane region" description="Helical" evidence="7">
    <location>
        <begin position="130"/>
        <end position="150"/>
    </location>
</feature>
<keyword evidence="4 7" id="KW-0812">Transmembrane</keyword>
<dbReference type="InterPro" id="IPR050366">
    <property type="entry name" value="BP-dependent_transpt_permease"/>
</dbReference>
<dbReference type="Proteomes" id="UP000321089">
    <property type="component" value="Unassembled WGS sequence"/>
</dbReference>
<dbReference type="RefSeq" id="WP_027636756.1">
    <property type="nucleotide sequence ID" value="NZ_BKBC01000083.1"/>
</dbReference>
<dbReference type="InterPro" id="IPR025966">
    <property type="entry name" value="OppC_N"/>
</dbReference>
<evidence type="ECO:0000313" key="12">
    <source>
        <dbReference type="Proteomes" id="UP000238081"/>
    </source>
</evidence>
<evidence type="ECO:0000313" key="9">
    <source>
        <dbReference type="EMBL" id="GEQ23169.1"/>
    </source>
</evidence>
<dbReference type="SUPFAM" id="SSF161098">
    <property type="entry name" value="MetI-like"/>
    <property type="match status" value="1"/>
</dbReference>
<dbReference type="GO" id="GO:0005886">
    <property type="term" value="C:plasma membrane"/>
    <property type="evidence" value="ECO:0007669"/>
    <property type="project" value="UniProtKB-SubCell"/>
</dbReference>
<comment type="similarity">
    <text evidence="7">Belongs to the binding-protein-dependent transport system permease family.</text>
</comment>
<evidence type="ECO:0000259" key="8">
    <source>
        <dbReference type="PROSITE" id="PS50928"/>
    </source>
</evidence>
<keyword evidence="5 7" id="KW-1133">Transmembrane helix</keyword>
<feature type="transmembrane region" description="Helical" evidence="7">
    <location>
        <begin position="90"/>
        <end position="118"/>
    </location>
</feature>
<dbReference type="InterPro" id="IPR053523">
    <property type="entry name" value="Oligopeptide_permease_AppC"/>
</dbReference>
<evidence type="ECO:0000256" key="2">
    <source>
        <dbReference type="ARBA" id="ARBA00022448"/>
    </source>
</evidence>
<sequence>MENVKKNKEIVMSPSKMALQKLIKNKMAMLGLIAVVIVILFSFVGPLLMKFDMNTQTDCIQQGPMIEGHVLGTDKLGRDIMTRLMYGGRISILVGLVAVAIELCIGTFVGAISGYYGGKVDAILMTITEIWMTIPFLPVIIIMGTILSSLKVDPNVRVLFLILSMGILSWGGIARIVRGEILTLREQEFIQATEALGLRDRRKIMKHLIPNIIPILIVNATLDVGAFIAFEAALSYLGVGVSEPIASWGNMLQAANNQANLQKRAWLWLPPGICVLIISLGINLLGDGLRDALDPKKR</sequence>
<comment type="caution">
    <text evidence="10">The sequence shown here is derived from an EMBL/GenBank/DDBJ whole genome shotgun (WGS) entry which is preliminary data.</text>
</comment>
<dbReference type="Gene3D" id="1.10.3720.10">
    <property type="entry name" value="MetI-like"/>
    <property type="match status" value="1"/>
</dbReference>
<evidence type="ECO:0000313" key="10">
    <source>
        <dbReference type="EMBL" id="PPV12454.1"/>
    </source>
</evidence>
<reference evidence="9 13" key="2">
    <citation type="submission" date="2019-07" db="EMBL/GenBank/DDBJ databases">
        <title>Whole genome shotgun sequence of Clostridium butyricum NBRC 3858.</title>
        <authorList>
            <person name="Hosoyama A."/>
            <person name="Uohara A."/>
            <person name="Ohji S."/>
            <person name="Ichikawa N."/>
        </authorList>
    </citation>
    <scope>NUCLEOTIDE SEQUENCE [LARGE SCALE GENOMIC DNA]</scope>
    <source>
        <strain evidence="9 13">NBRC 3858</strain>
    </source>
</reference>
<keyword evidence="6 7" id="KW-0472">Membrane</keyword>
<accession>A0A2S7F6E0</accession>
<gene>
    <name evidence="9" type="primary">appC</name>
    <name evidence="11" type="ORF">AWN73_16625</name>
    <name evidence="10" type="ORF">AWN73_18650</name>
    <name evidence="9" type="ORF">CBU02nite_36750</name>
</gene>
<dbReference type="PANTHER" id="PTHR43386:SF1">
    <property type="entry name" value="D,D-DIPEPTIDE TRANSPORT SYSTEM PERMEASE PROTEIN DDPC-RELATED"/>
    <property type="match status" value="1"/>
</dbReference>
<evidence type="ECO:0000256" key="6">
    <source>
        <dbReference type="ARBA" id="ARBA00023136"/>
    </source>
</evidence>
<organism evidence="10 12">
    <name type="scientific">Clostridium butyricum</name>
    <dbReference type="NCBI Taxonomy" id="1492"/>
    <lineage>
        <taxon>Bacteria</taxon>
        <taxon>Bacillati</taxon>
        <taxon>Bacillota</taxon>
        <taxon>Clostridia</taxon>
        <taxon>Eubacteriales</taxon>
        <taxon>Clostridiaceae</taxon>
        <taxon>Clostridium</taxon>
    </lineage>
</organism>
<dbReference type="Pfam" id="PF12911">
    <property type="entry name" value="OppC_N"/>
    <property type="match status" value="1"/>
</dbReference>
<evidence type="ECO:0000256" key="3">
    <source>
        <dbReference type="ARBA" id="ARBA00022475"/>
    </source>
</evidence>
<evidence type="ECO:0000256" key="7">
    <source>
        <dbReference type="RuleBase" id="RU363032"/>
    </source>
</evidence>
<dbReference type="EMBL" id="BKBC01000083">
    <property type="protein sequence ID" value="GEQ23169.1"/>
    <property type="molecule type" value="Genomic_DNA"/>
</dbReference>
<protein>
    <submittedName>
        <fullName evidence="10">Peptide ABC transporter permease</fullName>
    </submittedName>
</protein>
<dbReference type="PANTHER" id="PTHR43386">
    <property type="entry name" value="OLIGOPEPTIDE TRANSPORT SYSTEM PERMEASE PROTEIN APPC"/>
    <property type="match status" value="1"/>
</dbReference>
<feature type="transmembrane region" description="Helical" evidence="7">
    <location>
        <begin position="156"/>
        <end position="177"/>
    </location>
</feature>
<dbReference type="Proteomes" id="UP000238081">
    <property type="component" value="Unassembled WGS sequence"/>
</dbReference>
<dbReference type="Pfam" id="PF00528">
    <property type="entry name" value="BPD_transp_1"/>
    <property type="match status" value="1"/>
</dbReference>
<feature type="transmembrane region" description="Helical" evidence="7">
    <location>
        <begin position="27"/>
        <end position="48"/>
    </location>
</feature>
<evidence type="ECO:0000313" key="11">
    <source>
        <dbReference type="EMBL" id="PPV13335.1"/>
    </source>
</evidence>
<keyword evidence="2 7" id="KW-0813">Transport</keyword>
<dbReference type="PROSITE" id="PS50928">
    <property type="entry name" value="ABC_TM1"/>
    <property type="match status" value="1"/>
</dbReference>
<evidence type="ECO:0000313" key="13">
    <source>
        <dbReference type="Proteomes" id="UP000321089"/>
    </source>
</evidence>
<proteinExistence type="inferred from homology"/>
<feature type="transmembrane region" description="Helical" evidence="7">
    <location>
        <begin position="208"/>
        <end position="230"/>
    </location>
</feature>
<evidence type="ECO:0000256" key="1">
    <source>
        <dbReference type="ARBA" id="ARBA00004651"/>
    </source>
</evidence>
<dbReference type="InterPro" id="IPR000515">
    <property type="entry name" value="MetI-like"/>
</dbReference>
<dbReference type="GO" id="GO:0055085">
    <property type="term" value="P:transmembrane transport"/>
    <property type="evidence" value="ECO:0007669"/>
    <property type="project" value="InterPro"/>
</dbReference>
<dbReference type="AlphaFoldDB" id="A0A2S7F6E0"/>
<evidence type="ECO:0000256" key="5">
    <source>
        <dbReference type="ARBA" id="ARBA00022989"/>
    </source>
</evidence>
<feature type="domain" description="ABC transmembrane type-1" evidence="8">
    <location>
        <begin position="88"/>
        <end position="286"/>
    </location>
</feature>
<keyword evidence="3" id="KW-1003">Cell membrane</keyword>
<name>A0A2S7F6E0_CLOBU</name>
<dbReference type="InterPro" id="IPR035906">
    <property type="entry name" value="MetI-like_sf"/>
</dbReference>
<comment type="subcellular location">
    <subcellularLocation>
        <location evidence="1 7">Cell membrane</location>
        <topology evidence="1 7">Multi-pass membrane protein</topology>
    </subcellularLocation>
</comment>
<reference evidence="10 12" key="1">
    <citation type="submission" date="2016-01" db="EMBL/GenBank/DDBJ databases">
        <title>Characterization of the Clostridium difficile lineages that are prevalent in Hong Kong and China.</title>
        <authorList>
            <person name="Kwok J.S.-L."/>
            <person name="Lam W.-Y."/>
            <person name="Ip M."/>
            <person name="Chan T.-F."/>
            <person name="Hawkey P.M."/>
            <person name="Tsui S.K.-W."/>
        </authorList>
    </citation>
    <scope>NUCLEOTIDE SEQUENCE [LARGE SCALE GENOMIC DNA]</scope>
    <source>
        <strain evidence="10 12">300064</strain>
    </source>
</reference>
<feature type="transmembrane region" description="Helical" evidence="7">
    <location>
        <begin position="265"/>
        <end position="286"/>
    </location>
</feature>
<dbReference type="EMBL" id="LRDH01000142">
    <property type="protein sequence ID" value="PPV12454.1"/>
    <property type="molecule type" value="Genomic_DNA"/>
</dbReference>
<dbReference type="EMBL" id="LRDH01000123">
    <property type="protein sequence ID" value="PPV13335.1"/>
    <property type="molecule type" value="Genomic_DNA"/>
</dbReference>